<organism evidence="2 3">
    <name type="scientific">Chryseobacterium koreense CCUG 49689</name>
    <dbReference type="NCBI Taxonomy" id="1304281"/>
    <lineage>
        <taxon>Bacteria</taxon>
        <taxon>Pseudomonadati</taxon>
        <taxon>Bacteroidota</taxon>
        <taxon>Flavobacteriia</taxon>
        <taxon>Flavobacteriales</taxon>
        <taxon>Weeksellaceae</taxon>
        <taxon>Chryseobacterium group</taxon>
        <taxon>Chryseobacterium</taxon>
    </lineage>
</organism>
<sequence length="60" mass="7287">MNPNMIMAKKARIHLNEFFIFLYFKIIFTYFFYSFDLNSMSKLKVLPLRMNDKTHSGIMK</sequence>
<reference evidence="2 3" key="1">
    <citation type="journal article" date="2004" name="Int. J. Syst. Evol. Microbiol.">
        <title>Kaistella koreensis gen. nov., sp. nov., a novel member of the Chryseobacterium-Bergeyella-Riemerella branch.</title>
        <authorList>
            <person name="Kim M.K."/>
            <person name="Im W.T."/>
            <person name="Shin Y.K."/>
            <person name="Lim J.H."/>
            <person name="Kim S.H."/>
            <person name="Lee B.C."/>
            <person name="Park M.Y."/>
            <person name="Lee K.Y."/>
            <person name="Lee S.T."/>
        </authorList>
    </citation>
    <scope>NUCLEOTIDE SEQUENCE [LARGE SCALE GENOMIC DNA]</scope>
    <source>
        <strain evidence="2 3">CCUG 49689</strain>
    </source>
</reference>
<proteinExistence type="predicted"/>
<keyword evidence="1" id="KW-0472">Membrane</keyword>
<dbReference type="EMBL" id="LFNG01000003">
    <property type="protein sequence ID" value="KMQ72271.1"/>
    <property type="molecule type" value="Genomic_DNA"/>
</dbReference>
<evidence type="ECO:0000313" key="2">
    <source>
        <dbReference type="EMBL" id="KMQ72271.1"/>
    </source>
</evidence>
<accession>A0A0J7J2J6</accession>
<dbReference type="PATRIC" id="fig|1304281.5.peg.468"/>
<dbReference type="STRING" id="1304281.ACM44_02160"/>
<keyword evidence="3" id="KW-1185">Reference proteome</keyword>
<dbReference type="Proteomes" id="UP000035900">
    <property type="component" value="Unassembled WGS sequence"/>
</dbReference>
<gene>
    <name evidence="2" type="ORF">ACM44_02160</name>
</gene>
<dbReference type="AlphaFoldDB" id="A0A0J7J2J6"/>
<name>A0A0J7J2J6_9FLAO</name>
<evidence type="ECO:0000313" key="3">
    <source>
        <dbReference type="Proteomes" id="UP000035900"/>
    </source>
</evidence>
<evidence type="ECO:0000256" key="1">
    <source>
        <dbReference type="SAM" id="Phobius"/>
    </source>
</evidence>
<keyword evidence="1" id="KW-1133">Transmembrane helix</keyword>
<comment type="caution">
    <text evidence="2">The sequence shown here is derived from an EMBL/GenBank/DDBJ whole genome shotgun (WGS) entry which is preliminary data.</text>
</comment>
<keyword evidence="1" id="KW-0812">Transmembrane</keyword>
<protein>
    <submittedName>
        <fullName evidence="2">Uncharacterized protein</fullName>
    </submittedName>
</protein>
<feature type="transmembrane region" description="Helical" evidence="1">
    <location>
        <begin position="15"/>
        <end position="33"/>
    </location>
</feature>